<comment type="caution">
    <text evidence="1">The sequence shown here is derived from an EMBL/GenBank/DDBJ whole genome shotgun (WGS) entry which is preliminary data.</text>
</comment>
<reference evidence="1" key="1">
    <citation type="submission" date="2021-11" db="EMBL/GenBank/DDBJ databases">
        <title>Legionella maioricencis sp. nov., a new species isolated from hot water samples in Mallorca.</title>
        <authorList>
            <person name="Crespi S."/>
            <person name="Drasar V."/>
            <person name="Salva-Serra F."/>
            <person name="Jaen-Luchoro D."/>
            <person name="Pineiro-Iglesias B."/>
            <person name="Aliaga F."/>
            <person name="Fernandez-Juarez V."/>
            <person name="Coll G."/>
            <person name="Moore E.R.B."/>
            <person name="Bennasar-Figueras A."/>
        </authorList>
    </citation>
    <scope>NUCLEOTIDE SEQUENCE</scope>
    <source>
        <strain evidence="1">HCPI-6</strain>
    </source>
</reference>
<dbReference type="PROSITE" id="PS51257">
    <property type="entry name" value="PROKAR_LIPOPROTEIN"/>
    <property type="match status" value="1"/>
</dbReference>
<proteinExistence type="predicted"/>
<dbReference type="AlphaFoldDB" id="A0A9X2CYH6"/>
<dbReference type="RefSeq" id="WP_250420427.1">
    <property type="nucleotide sequence ID" value="NZ_JAJKBJ010000002.1"/>
</dbReference>
<dbReference type="InterPro" id="IPR007825">
    <property type="entry name" value="Major_OMP_Legionella"/>
</dbReference>
<name>A0A9X2CYH6_9GAMM</name>
<keyword evidence="2" id="KW-1185">Reference proteome</keyword>
<gene>
    <name evidence="1" type="ORF">LOX96_02860</name>
</gene>
<evidence type="ECO:0008006" key="3">
    <source>
        <dbReference type="Google" id="ProtNLM"/>
    </source>
</evidence>
<sequence>MNLTKLISAFCGLTLSCVYTTTFAELLKDEPAKKNLELYGGLLYLQPNSDNLKYAVFVSGNQPYSQSWHYQEIHPAYSPAFEVGLNYNFSASPYQANVNWLHLDTSNSTFKQASQSTDLSTVEFVAPAYEVGPPVFGIKRADSTVKFDFDSIDINASKLFEYSPNLRARLFGGLNILRINQTLTTVFSDYAGAPATPYSYALPPDPQFFFETQNKSEYLGAGPDLGLNVQYVVYRGFGVVGELAGMLTAGGISVVDNFTASSARLTFLGLSPSHQEVTTPDVTQVVTGFDGKLGLFYNYSGRHIDSLTIEAGYRLAYYNNAIAEVSPATLVQAGTVFITPSFATGTMAINSTEARSRNFSVNGPYVNLTLAVA</sequence>
<accession>A0A9X2CYH6</accession>
<evidence type="ECO:0000313" key="1">
    <source>
        <dbReference type="EMBL" id="MCL9683024.1"/>
    </source>
</evidence>
<dbReference type="Proteomes" id="UP001139721">
    <property type="component" value="Unassembled WGS sequence"/>
</dbReference>
<organism evidence="1 2">
    <name type="scientific">Legionella maioricensis</name>
    <dbReference type="NCBI Taxonomy" id="2896528"/>
    <lineage>
        <taxon>Bacteria</taxon>
        <taxon>Pseudomonadati</taxon>
        <taxon>Pseudomonadota</taxon>
        <taxon>Gammaproteobacteria</taxon>
        <taxon>Legionellales</taxon>
        <taxon>Legionellaceae</taxon>
        <taxon>Legionella</taxon>
    </lineage>
</organism>
<evidence type="ECO:0000313" key="2">
    <source>
        <dbReference type="Proteomes" id="UP001139721"/>
    </source>
</evidence>
<protein>
    <recommendedName>
        <fullName evidence="3">Major outer membrane protein</fullName>
    </recommendedName>
</protein>
<dbReference type="EMBL" id="JAJKBJ010000002">
    <property type="protein sequence ID" value="MCL9683024.1"/>
    <property type="molecule type" value="Genomic_DNA"/>
</dbReference>
<dbReference type="Pfam" id="PF05150">
    <property type="entry name" value="Legionella_OMP"/>
    <property type="match status" value="1"/>
</dbReference>